<dbReference type="SUPFAM" id="SSF56059">
    <property type="entry name" value="Glutathione synthetase ATP-binding domain-like"/>
    <property type="match status" value="1"/>
</dbReference>
<keyword evidence="3" id="KW-0547">Nucleotide-binding</keyword>
<sequence>MDRTMRRLRILVLMHPDFMPPDSTDGYTAQQINEWKTEYDVVSTLRAAGHEVRPLGAQEEIRPVRDEIESFKPHVAFTLLEEFHYNVAYDQHIASYLELMKVPYTGCNPRGLMLARGKDLSKTLVHHRRIAVPAFAVFPMRRRVKRPAHLALPLIVKSLNLDGSFGISQASIVDTDEKLAERVAFIHDRSETAAIAEQFIEGRELYVGVLGNNRLRVLPIWELKFGSMGGRRSRQIATEKAKHDTDYQERVGIVDGPATDLAPEVTARIQRAAKRIYRALGLDGYARIDFRLTADGTPYFIEANPNPEIAKSQEFATAARHDGLNYTDLLHRILALGISRAKAGVSVG</sequence>
<dbReference type="EMBL" id="RKMK01000022">
    <property type="protein sequence ID" value="RXG92834.1"/>
    <property type="molecule type" value="Genomic_DNA"/>
</dbReference>
<dbReference type="InterPro" id="IPR011095">
    <property type="entry name" value="Dala_Dala_lig_C"/>
</dbReference>
<evidence type="ECO:0000256" key="2">
    <source>
        <dbReference type="ARBA" id="ARBA00022598"/>
    </source>
</evidence>
<evidence type="ECO:0000259" key="4">
    <source>
        <dbReference type="PROSITE" id="PS50975"/>
    </source>
</evidence>
<dbReference type="PANTHER" id="PTHR23132">
    <property type="entry name" value="D-ALANINE--D-ALANINE LIGASE"/>
    <property type="match status" value="1"/>
</dbReference>
<dbReference type="Proteomes" id="UP000290174">
    <property type="component" value="Unassembled WGS sequence"/>
</dbReference>
<name>A0A4Q0QII2_9BRAD</name>
<proteinExistence type="inferred from homology"/>
<comment type="caution">
    <text evidence="6">The sequence shown here is derived from an EMBL/GenBank/DDBJ whole genome shotgun (WGS) entry which is preliminary data.</text>
</comment>
<dbReference type="PROSITE" id="PS50975">
    <property type="entry name" value="ATP_GRASP"/>
    <property type="match status" value="1"/>
</dbReference>
<dbReference type="GO" id="GO:0005524">
    <property type="term" value="F:ATP binding"/>
    <property type="evidence" value="ECO:0007669"/>
    <property type="project" value="UniProtKB-UniRule"/>
</dbReference>
<dbReference type="Pfam" id="PF07478">
    <property type="entry name" value="Dala_Dala_lig_C"/>
    <property type="match status" value="1"/>
</dbReference>
<dbReference type="GO" id="GO:0008716">
    <property type="term" value="F:D-alanine-D-alanine ligase activity"/>
    <property type="evidence" value="ECO:0007669"/>
    <property type="project" value="InterPro"/>
</dbReference>
<evidence type="ECO:0000313" key="5">
    <source>
        <dbReference type="EMBL" id="RXG87508.1"/>
    </source>
</evidence>
<gene>
    <name evidence="6" type="ORF">EAS61_22755</name>
    <name evidence="5" type="ORF">EAS62_35535</name>
</gene>
<keyword evidence="3" id="KW-0067">ATP-binding</keyword>
<accession>A0A4Q0QII2</accession>
<dbReference type="Proteomes" id="UP000289946">
    <property type="component" value="Unassembled WGS sequence"/>
</dbReference>
<dbReference type="Gene3D" id="3.30.470.20">
    <property type="entry name" value="ATP-grasp fold, B domain"/>
    <property type="match status" value="1"/>
</dbReference>
<comment type="similarity">
    <text evidence="1">Belongs to the D-alanine--D-alanine ligase family.</text>
</comment>
<evidence type="ECO:0000256" key="1">
    <source>
        <dbReference type="ARBA" id="ARBA00010871"/>
    </source>
</evidence>
<dbReference type="GO" id="GO:0046872">
    <property type="term" value="F:metal ion binding"/>
    <property type="evidence" value="ECO:0007669"/>
    <property type="project" value="InterPro"/>
</dbReference>
<protein>
    <submittedName>
        <fullName evidence="6">ATP-grasp domain-containing protein</fullName>
    </submittedName>
</protein>
<feature type="domain" description="ATP-grasp" evidence="4">
    <location>
        <begin position="122"/>
        <end position="335"/>
    </location>
</feature>
<evidence type="ECO:0000313" key="7">
    <source>
        <dbReference type="Proteomes" id="UP000289946"/>
    </source>
</evidence>
<evidence type="ECO:0000313" key="8">
    <source>
        <dbReference type="Proteomes" id="UP000290174"/>
    </source>
</evidence>
<evidence type="ECO:0000256" key="3">
    <source>
        <dbReference type="PROSITE-ProRule" id="PRU00409"/>
    </source>
</evidence>
<keyword evidence="7" id="KW-1185">Reference proteome</keyword>
<dbReference type="AlphaFoldDB" id="A0A4Q0QII2"/>
<dbReference type="EMBL" id="RDRA01000028">
    <property type="protein sequence ID" value="RXG87508.1"/>
    <property type="molecule type" value="Genomic_DNA"/>
</dbReference>
<evidence type="ECO:0000313" key="6">
    <source>
        <dbReference type="EMBL" id="RXG92834.1"/>
    </source>
</evidence>
<organism evidence="6 8">
    <name type="scientific">Bradyrhizobium zhanjiangense</name>
    <dbReference type="NCBI Taxonomy" id="1325107"/>
    <lineage>
        <taxon>Bacteria</taxon>
        <taxon>Pseudomonadati</taxon>
        <taxon>Pseudomonadota</taxon>
        <taxon>Alphaproteobacteria</taxon>
        <taxon>Hyphomicrobiales</taxon>
        <taxon>Nitrobacteraceae</taxon>
        <taxon>Bradyrhizobium</taxon>
    </lineage>
</organism>
<keyword evidence="2" id="KW-0436">Ligase</keyword>
<dbReference type="InterPro" id="IPR011761">
    <property type="entry name" value="ATP-grasp"/>
</dbReference>
<dbReference type="InterPro" id="IPR013815">
    <property type="entry name" value="ATP_grasp_subdomain_1"/>
</dbReference>
<dbReference type="PANTHER" id="PTHR23132:SF26">
    <property type="entry name" value="BLR7451 PROTEIN"/>
    <property type="match status" value="1"/>
</dbReference>
<dbReference type="Gene3D" id="3.30.1490.20">
    <property type="entry name" value="ATP-grasp fold, A domain"/>
    <property type="match status" value="1"/>
</dbReference>
<reference evidence="6 8" key="1">
    <citation type="submission" date="2018-11" db="EMBL/GenBank/DDBJ databases">
        <title>Bradyrhizobium sp. nov., isolated from effective nodules of peanut in China.</title>
        <authorList>
            <person name="Li Y."/>
        </authorList>
    </citation>
    <scope>NUCLEOTIDE SEQUENCE [LARGE SCALE GENOMIC DNA]</scope>
    <source>
        <strain evidence="6 8">CCBAU 51770</strain>
        <strain evidence="5 7">CCBAU 51781</strain>
    </source>
</reference>